<organism evidence="2 3">
    <name type="scientific">Flavobacterium orientale</name>
    <dbReference type="NCBI Taxonomy" id="1756020"/>
    <lineage>
        <taxon>Bacteria</taxon>
        <taxon>Pseudomonadati</taxon>
        <taxon>Bacteroidota</taxon>
        <taxon>Flavobacteriia</taxon>
        <taxon>Flavobacteriales</taxon>
        <taxon>Flavobacteriaceae</taxon>
        <taxon>Flavobacterium</taxon>
    </lineage>
</organism>
<dbReference type="Proteomes" id="UP000625735">
    <property type="component" value="Unassembled WGS sequence"/>
</dbReference>
<reference evidence="2" key="2">
    <citation type="submission" date="2020-09" db="EMBL/GenBank/DDBJ databases">
        <authorList>
            <person name="Sun Q."/>
            <person name="Zhou Y."/>
        </authorList>
    </citation>
    <scope>NUCLEOTIDE SEQUENCE</scope>
    <source>
        <strain evidence="2">CGMCC 1.12506</strain>
    </source>
</reference>
<dbReference type="Gene3D" id="3.10.450.50">
    <property type="match status" value="1"/>
</dbReference>
<dbReference type="InterPro" id="IPR032710">
    <property type="entry name" value="NTF2-like_dom_sf"/>
</dbReference>
<name>A0A916Y285_9FLAO</name>
<dbReference type="SUPFAM" id="SSF54427">
    <property type="entry name" value="NTF2-like"/>
    <property type="match status" value="1"/>
</dbReference>
<dbReference type="NCBIfam" id="TIGR02246">
    <property type="entry name" value="SgcJ/EcaC family oxidoreductase"/>
    <property type="match status" value="1"/>
</dbReference>
<evidence type="ECO:0000259" key="1">
    <source>
        <dbReference type="Pfam" id="PF14534"/>
    </source>
</evidence>
<evidence type="ECO:0000313" key="3">
    <source>
        <dbReference type="Proteomes" id="UP000625735"/>
    </source>
</evidence>
<reference evidence="2" key="1">
    <citation type="journal article" date="2014" name="Int. J. Syst. Evol. Microbiol.">
        <title>Complete genome sequence of Corynebacterium casei LMG S-19264T (=DSM 44701T), isolated from a smear-ripened cheese.</title>
        <authorList>
            <consortium name="US DOE Joint Genome Institute (JGI-PGF)"/>
            <person name="Walter F."/>
            <person name="Albersmeier A."/>
            <person name="Kalinowski J."/>
            <person name="Ruckert C."/>
        </authorList>
    </citation>
    <scope>NUCLEOTIDE SEQUENCE</scope>
    <source>
        <strain evidence="2">CGMCC 1.12506</strain>
    </source>
</reference>
<proteinExistence type="predicted"/>
<keyword evidence="3" id="KW-1185">Reference proteome</keyword>
<evidence type="ECO:0000313" key="2">
    <source>
        <dbReference type="EMBL" id="GGD26541.1"/>
    </source>
</evidence>
<dbReference type="Pfam" id="PF14534">
    <property type="entry name" value="DUF4440"/>
    <property type="match status" value="1"/>
</dbReference>
<dbReference type="InterPro" id="IPR011944">
    <property type="entry name" value="Steroid_delta5-4_isomerase"/>
</dbReference>
<accession>A0A916Y285</accession>
<dbReference type="EMBL" id="BMFG01000005">
    <property type="protein sequence ID" value="GGD26541.1"/>
    <property type="molecule type" value="Genomic_DNA"/>
</dbReference>
<comment type="caution">
    <text evidence="2">The sequence shown here is derived from an EMBL/GenBank/DDBJ whole genome shotgun (WGS) entry which is preliminary data.</text>
</comment>
<dbReference type="InterPro" id="IPR027843">
    <property type="entry name" value="DUF4440"/>
</dbReference>
<gene>
    <name evidence="2" type="ORF">GCM10011343_15970</name>
</gene>
<sequence length="152" mass="16383">MTACNTKSEAPVEEAPAVDADAIKTEIQALEDAYATASNARDVDGIMTYYADDAVSYPSEKAPVVGKEAMRASIQEDLLSYPKGSTVSYSVKDVFVSNDGSLVTEIGSYTSLDSLGGKARTGHYMSLFEKRDGKYVCIRDMSTPDAPLMKKE</sequence>
<protein>
    <recommendedName>
        <fullName evidence="1">DUF4440 domain-containing protein</fullName>
    </recommendedName>
</protein>
<feature type="domain" description="DUF4440" evidence="1">
    <location>
        <begin position="27"/>
        <end position="136"/>
    </location>
</feature>
<dbReference type="AlphaFoldDB" id="A0A916Y285"/>